<dbReference type="GO" id="GO:0002151">
    <property type="term" value="F:G-quadruplex RNA binding"/>
    <property type="evidence" value="ECO:0007669"/>
    <property type="project" value="InterPro"/>
</dbReference>
<feature type="region of interest" description="Disordered" evidence="1">
    <location>
        <begin position="1"/>
        <end position="27"/>
    </location>
</feature>
<protein>
    <recommendedName>
        <fullName evidence="2">FHA domain-containing protein</fullName>
    </recommendedName>
</protein>
<dbReference type="OrthoDB" id="10262769at2759"/>
<dbReference type="Gene3D" id="2.60.200.20">
    <property type="match status" value="1"/>
</dbReference>
<gene>
    <name evidence="3" type="ORF">AMSG_03186</name>
</gene>
<dbReference type="STRING" id="461836.A0A0L0D334"/>
<dbReference type="PANTHER" id="PTHR13233">
    <property type="entry name" value="MICROSPHERULE PROTEIN 1"/>
    <property type="match status" value="1"/>
</dbReference>
<dbReference type="AlphaFoldDB" id="A0A0L0D334"/>
<dbReference type="SUPFAM" id="SSF49879">
    <property type="entry name" value="SMAD/FHA domain"/>
    <property type="match status" value="1"/>
</dbReference>
<dbReference type="InterPro" id="IPR037912">
    <property type="entry name" value="MCRS1"/>
</dbReference>
<sequence>MGKSLGLGKGKGLGGGHGSTGKHGSSTEFTAADDAALVEAALQGVVAPAVAAVAVPLSAPFTPHDIAARWKYLLNYATPEGGTGKGSPLAELASARKALRSADVVWSAEEDKVLAGYSGPRTAEALQALLGSHAAVFHPTRTPKDLLEQLMVLDHVAAVTAAAPQSASSFAALEEELFADADRTLCKVMKDKLRWSERAHLVPLLEGALAAGGGAEARAGNGVPSAAAAQALLANEASSFELATALRDAEWVRNTVAHADRVMELEPLVELRRHMQWSPSTLALLRGSKLFFAMAYAGFTFGRGSGPADVDLAVEGACPKVSRLQGAIKLKADGFFYLVNLGSARVAVNGARLRKHGSMRLPHNACLQIANLTFIFEVNQVVMPQVRAALAPALDAAKAAASAAAGLRTRT</sequence>
<proteinExistence type="predicted"/>
<dbReference type="InterPro" id="IPR025999">
    <property type="entry name" value="MCRS_N"/>
</dbReference>
<feature type="domain" description="FHA" evidence="2">
    <location>
        <begin position="299"/>
        <end position="353"/>
    </location>
</feature>
<reference evidence="3 4" key="1">
    <citation type="submission" date="2010-05" db="EMBL/GenBank/DDBJ databases">
        <title>The Genome Sequence of Thecamonas trahens ATCC 50062.</title>
        <authorList>
            <consortium name="The Broad Institute Genome Sequencing Platform"/>
            <person name="Russ C."/>
            <person name="Cuomo C."/>
            <person name="Shea T."/>
            <person name="Young S.K."/>
            <person name="Zeng Q."/>
            <person name="Koehrsen M."/>
            <person name="Haas B."/>
            <person name="Borodovsky M."/>
            <person name="Guigo R."/>
            <person name="Alvarado L."/>
            <person name="Berlin A."/>
            <person name="Bochicchio J."/>
            <person name="Borenstein D."/>
            <person name="Chapman S."/>
            <person name="Chen Z."/>
            <person name="Freedman E."/>
            <person name="Gellesch M."/>
            <person name="Goldberg J."/>
            <person name="Griggs A."/>
            <person name="Gujja S."/>
            <person name="Heilman E."/>
            <person name="Heiman D."/>
            <person name="Hepburn T."/>
            <person name="Howarth C."/>
            <person name="Jen D."/>
            <person name="Larson L."/>
            <person name="Mehta T."/>
            <person name="Park D."/>
            <person name="Pearson M."/>
            <person name="Roberts A."/>
            <person name="Saif S."/>
            <person name="Shenoy N."/>
            <person name="Sisk P."/>
            <person name="Stolte C."/>
            <person name="Sykes S."/>
            <person name="Thomson T."/>
            <person name="Walk T."/>
            <person name="White J."/>
            <person name="Yandava C."/>
            <person name="Burger G."/>
            <person name="Gray M.W."/>
            <person name="Holland P.W.H."/>
            <person name="King N."/>
            <person name="Lang F.B.F."/>
            <person name="Roger A.J."/>
            <person name="Ruiz-Trillo I."/>
            <person name="Lander E."/>
            <person name="Nusbaum C."/>
        </authorList>
    </citation>
    <scope>NUCLEOTIDE SEQUENCE [LARGE SCALE GENOMIC DNA]</scope>
    <source>
        <strain evidence="3 4">ATCC 50062</strain>
    </source>
</reference>
<dbReference type="RefSeq" id="XP_013760037.1">
    <property type="nucleotide sequence ID" value="XM_013904583.1"/>
</dbReference>
<evidence type="ECO:0000313" key="3">
    <source>
        <dbReference type="EMBL" id="KNC46757.1"/>
    </source>
</evidence>
<keyword evidence="4" id="KW-1185">Reference proteome</keyword>
<accession>A0A0L0D334</accession>
<dbReference type="PANTHER" id="PTHR13233:SF0">
    <property type="entry name" value="MICROSPHERULE PROTEIN 1"/>
    <property type="match status" value="1"/>
</dbReference>
<dbReference type="Proteomes" id="UP000054408">
    <property type="component" value="Unassembled WGS sequence"/>
</dbReference>
<dbReference type="EMBL" id="GL349444">
    <property type="protein sequence ID" value="KNC46757.1"/>
    <property type="molecule type" value="Genomic_DNA"/>
</dbReference>
<evidence type="ECO:0000256" key="1">
    <source>
        <dbReference type="SAM" id="MobiDB-lite"/>
    </source>
</evidence>
<dbReference type="PROSITE" id="PS50006">
    <property type="entry name" value="FHA_DOMAIN"/>
    <property type="match status" value="1"/>
</dbReference>
<organism evidence="3 4">
    <name type="scientific">Thecamonas trahens ATCC 50062</name>
    <dbReference type="NCBI Taxonomy" id="461836"/>
    <lineage>
        <taxon>Eukaryota</taxon>
        <taxon>Apusozoa</taxon>
        <taxon>Apusomonadida</taxon>
        <taxon>Apusomonadidae</taxon>
        <taxon>Thecamonas</taxon>
    </lineage>
</organism>
<dbReference type="GO" id="GO:0045944">
    <property type="term" value="P:positive regulation of transcription by RNA polymerase II"/>
    <property type="evidence" value="ECO:0007669"/>
    <property type="project" value="TreeGrafter"/>
</dbReference>
<dbReference type="GO" id="GO:0071339">
    <property type="term" value="C:MLL1 complex"/>
    <property type="evidence" value="ECO:0007669"/>
    <property type="project" value="InterPro"/>
</dbReference>
<dbReference type="InterPro" id="IPR008984">
    <property type="entry name" value="SMAD_FHA_dom_sf"/>
</dbReference>
<dbReference type="Pfam" id="PF00498">
    <property type="entry name" value="FHA"/>
    <property type="match status" value="1"/>
</dbReference>
<dbReference type="GeneID" id="25562807"/>
<dbReference type="GO" id="GO:0031011">
    <property type="term" value="C:Ino80 complex"/>
    <property type="evidence" value="ECO:0007669"/>
    <property type="project" value="InterPro"/>
</dbReference>
<dbReference type="InterPro" id="IPR000253">
    <property type="entry name" value="FHA_dom"/>
</dbReference>
<evidence type="ECO:0000313" key="4">
    <source>
        <dbReference type="Proteomes" id="UP000054408"/>
    </source>
</evidence>
<feature type="compositionally biased region" description="Gly residues" evidence="1">
    <location>
        <begin position="1"/>
        <end position="21"/>
    </location>
</feature>
<dbReference type="GO" id="GO:0044545">
    <property type="term" value="C:NSL complex"/>
    <property type="evidence" value="ECO:0007669"/>
    <property type="project" value="TreeGrafter"/>
</dbReference>
<dbReference type="Pfam" id="PF13325">
    <property type="entry name" value="MCRS_N"/>
    <property type="match status" value="1"/>
</dbReference>
<dbReference type="eggNOG" id="KOG2293">
    <property type="taxonomic scope" value="Eukaryota"/>
</dbReference>
<evidence type="ECO:0000259" key="2">
    <source>
        <dbReference type="PROSITE" id="PS50006"/>
    </source>
</evidence>
<name>A0A0L0D334_THETB</name>
<dbReference type="SMART" id="SM00240">
    <property type="entry name" value="FHA"/>
    <property type="match status" value="1"/>
</dbReference>